<protein>
    <submittedName>
        <fullName evidence="1">Uncharacterized protein</fullName>
    </submittedName>
</protein>
<sequence>MVSEQHADQVFNHAPPSKAEALLQKLNLRSPDYCSPMGGGTGRGLCPGEIAAALALGRPALPRASRFMSYELARKAMASMAMYVHTGDRQSFCHVYYFALNVIAGQMAAAATDMKSLAKEVAEHRGAMSACCVMAIDDVSCPRKYRATTDREFARIVGLPNHKLWSRNWKSRYQNIRSVIEELSDTAEQQIKNNV</sequence>
<dbReference type="KEGG" id="pspi:PS2015_1942"/>
<dbReference type="RefSeq" id="WP_058022060.1">
    <property type="nucleotide sequence ID" value="NZ_CP013189.1"/>
</dbReference>
<evidence type="ECO:0000313" key="2">
    <source>
        <dbReference type="Proteomes" id="UP000065641"/>
    </source>
</evidence>
<gene>
    <name evidence="1" type="ORF">PS2015_1942</name>
</gene>
<evidence type="ECO:0000313" key="1">
    <source>
        <dbReference type="EMBL" id="ALO46586.1"/>
    </source>
</evidence>
<accession>A0A0S2KE62</accession>
<name>A0A0S2KE62_9GAMM</name>
<reference evidence="1 2" key="1">
    <citation type="submission" date="2015-11" db="EMBL/GenBank/DDBJ databases">
        <authorList>
            <person name="Zhang Y."/>
            <person name="Guo Z."/>
        </authorList>
    </citation>
    <scope>NUCLEOTIDE SEQUENCE [LARGE SCALE GENOMIC DNA]</scope>
    <source>
        <strain evidence="1 2">KCTC 32221</strain>
    </source>
</reference>
<organism evidence="1 2">
    <name type="scientific">Pseudohongiella spirulinae</name>
    <dbReference type="NCBI Taxonomy" id="1249552"/>
    <lineage>
        <taxon>Bacteria</taxon>
        <taxon>Pseudomonadati</taxon>
        <taxon>Pseudomonadota</taxon>
        <taxon>Gammaproteobacteria</taxon>
        <taxon>Pseudomonadales</taxon>
        <taxon>Pseudohongiellaceae</taxon>
        <taxon>Pseudohongiella</taxon>
    </lineage>
</organism>
<dbReference type="Proteomes" id="UP000065641">
    <property type="component" value="Chromosome"/>
</dbReference>
<dbReference type="AlphaFoldDB" id="A0A0S2KE62"/>
<dbReference type="EMBL" id="CP013189">
    <property type="protein sequence ID" value="ALO46586.1"/>
    <property type="molecule type" value="Genomic_DNA"/>
</dbReference>
<keyword evidence="2" id="KW-1185">Reference proteome</keyword>
<proteinExistence type="predicted"/>
<dbReference type="STRING" id="1249552.PS2015_1942"/>
<dbReference type="OrthoDB" id="9800940at2"/>